<dbReference type="Proteomes" id="UP000243217">
    <property type="component" value="Unassembled WGS sequence"/>
</dbReference>
<evidence type="ECO:0000256" key="1">
    <source>
        <dbReference type="ARBA" id="ARBA00023125"/>
    </source>
</evidence>
<accession>A0A1V9YJ68</accession>
<keyword evidence="4" id="KW-1185">Reference proteome</keyword>
<dbReference type="AlphaFoldDB" id="A0A1V9YJ68"/>
<dbReference type="SUPFAM" id="SSF46689">
    <property type="entry name" value="Homeodomain-like"/>
    <property type="match status" value="1"/>
</dbReference>
<reference evidence="3 4" key="1">
    <citation type="journal article" date="2014" name="Genome Biol. Evol.">
        <title>The secreted proteins of Achlya hypogyna and Thraustotheca clavata identify the ancestral oomycete secretome and reveal gene acquisitions by horizontal gene transfer.</title>
        <authorList>
            <person name="Misner I."/>
            <person name="Blouin N."/>
            <person name="Leonard G."/>
            <person name="Richards T.A."/>
            <person name="Lane C.E."/>
        </authorList>
    </citation>
    <scope>NUCLEOTIDE SEQUENCE [LARGE SCALE GENOMIC DNA]</scope>
    <source>
        <strain evidence="3 4">ATCC 34112</strain>
    </source>
</reference>
<comment type="caution">
    <text evidence="3">The sequence shown here is derived from an EMBL/GenBank/DDBJ whole genome shotgun (WGS) entry which is preliminary data.</text>
</comment>
<dbReference type="Pfam" id="PF03221">
    <property type="entry name" value="HTH_Tnp_Tc5"/>
    <property type="match status" value="1"/>
</dbReference>
<dbReference type="PROSITE" id="PS51253">
    <property type="entry name" value="HTH_CENPB"/>
    <property type="match status" value="1"/>
</dbReference>
<dbReference type="GO" id="GO:0003677">
    <property type="term" value="F:DNA binding"/>
    <property type="evidence" value="ECO:0007669"/>
    <property type="project" value="UniProtKB-KW"/>
</dbReference>
<keyword evidence="1" id="KW-0238">DNA-binding</keyword>
<feature type="domain" description="HTH CENPB-type" evidence="2">
    <location>
        <begin position="23"/>
        <end position="96"/>
    </location>
</feature>
<dbReference type="EMBL" id="JNBS01003654">
    <property type="protein sequence ID" value="OQR85758.1"/>
    <property type="molecule type" value="Genomic_DNA"/>
</dbReference>
<name>A0A1V9YJ68_9STRA</name>
<protein>
    <recommendedName>
        <fullName evidence="2">HTH CENPB-type domain-containing protein</fullName>
    </recommendedName>
</protein>
<sequence>MRSSAKIIAYANCPSTRNLRHPRALGTTKILCKDAEDIIYIWLCKLRRLGVPVSQEKLREEALIVAADFGLASHQFKASSSWSSRFVRDYKLSNRKKTRTCQV</sequence>
<dbReference type="Gene3D" id="1.10.10.60">
    <property type="entry name" value="Homeodomain-like"/>
    <property type="match status" value="1"/>
</dbReference>
<dbReference type="InterPro" id="IPR006600">
    <property type="entry name" value="HTH_CenpB_DNA-bd_dom"/>
</dbReference>
<dbReference type="STRING" id="74557.A0A1V9YJ68"/>
<evidence type="ECO:0000259" key="2">
    <source>
        <dbReference type="PROSITE" id="PS51253"/>
    </source>
</evidence>
<dbReference type="InterPro" id="IPR009057">
    <property type="entry name" value="Homeodomain-like_sf"/>
</dbReference>
<proteinExistence type="predicted"/>
<organism evidence="3 4">
    <name type="scientific">Thraustotheca clavata</name>
    <dbReference type="NCBI Taxonomy" id="74557"/>
    <lineage>
        <taxon>Eukaryota</taxon>
        <taxon>Sar</taxon>
        <taxon>Stramenopiles</taxon>
        <taxon>Oomycota</taxon>
        <taxon>Saprolegniomycetes</taxon>
        <taxon>Saprolegniales</taxon>
        <taxon>Achlyaceae</taxon>
        <taxon>Thraustotheca</taxon>
    </lineage>
</organism>
<evidence type="ECO:0000313" key="3">
    <source>
        <dbReference type="EMBL" id="OQR85758.1"/>
    </source>
</evidence>
<gene>
    <name evidence="3" type="ORF">THRCLA_23006</name>
</gene>
<dbReference type="SMART" id="SM00674">
    <property type="entry name" value="CENPB"/>
    <property type="match status" value="1"/>
</dbReference>
<evidence type="ECO:0000313" key="4">
    <source>
        <dbReference type="Proteomes" id="UP000243217"/>
    </source>
</evidence>